<organism evidence="7 8">
    <name type="scientific">Emticicia agri</name>
    <dbReference type="NCBI Taxonomy" id="2492393"/>
    <lineage>
        <taxon>Bacteria</taxon>
        <taxon>Pseudomonadati</taxon>
        <taxon>Bacteroidota</taxon>
        <taxon>Cytophagia</taxon>
        <taxon>Cytophagales</taxon>
        <taxon>Leadbetterellaceae</taxon>
        <taxon>Emticicia</taxon>
    </lineage>
</organism>
<dbReference type="InterPro" id="IPR017039">
    <property type="entry name" value="Virul_fac_BrkB"/>
</dbReference>
<evidence type="ECO:0000256" key="3">
    <source>
        <dbReference type="ARBA" id="ARBA00022692"/>
    </source>
</evidence>
<keyword evidence="8" id="KW-1185">Reference proteome</keyword>
<keyword evidence="4 6" id="KW-1133">Transmembrane helix</keyword>
<evidence type="ECO:0000256" key="1">
    <source>
        <dbReference type="ARBA" id="ARBA00004651"/>
    </source>
</evidence>
<keyword evidence="5 6" id="KW-0472">Membrane</keyword>
<feature type="transmembrane region" description="Helical" evidence="6">
    <location>
        <begin position="147"/>
        <end position="175"/>
    </location>
</feature>
<evidence type="ECO:0000256" key="2">
    <source>
        <dbReference type="ARBA" id="ARBA00022475"/>
    </source>
</evidence>
<dbReference type="AlphaFoldDB" id="A0A4Q5LU13"/>
<gene>
    <name evidence="7" type="ORF">EWM59_23645</name>
</gene>
<feature type="transmembrane region" description="Helical" evidence="6">
    <location>
        <begin position="256"/>
        <end position="277"/>
    </location>
</feature>
<evidence type="ECO:0000256" key="6">
    <source>
        <dbReference type="SAM" id="Phobius"/>
    </source>
</evidence>
<feature type="transmembrane region" description="Helical" evidence="6">
    <location>
        <begin position="34"/>
        <end position="57"/>
    </location>
</feature>
<dbReference type="EMBL" id="SEWF01000055">
    <property type="protein sequence ID" value="RYU93138.1"/>
    <property type="molecule type" value="Genomic_DNA"/>
</dbReference>
<keyword evidence="3 6" id="KW-0812">Transmembrane</keyword>
<dbReference type="Proteomes" id="UP000293162">
    <property type="component" value="Unassembled WGS sequence"/>
</dbReference>
<evidence type="ECO:0000313" key="8">
    <source>
        <dbReference type="Proteomes" id="UP000293162"/>
    </source>
</evidence>
<proteinExistence type="predicted"/>
<name>A0A4Q5LU13_9BACT</name>
<comment type="caution">
    <text evidence="7">The sequence shown here is derived from an EMBL/GenBank/DDBJ whole genome shotgun (WGS) entry which is preliminary data.</text>
</comment>
<dbReference type="PIRSF" id="PIRSF035875">
    <property type="entry name" value="RNase_BN"/>
    <property type="match status" value="1"/>
</dbReference>
<dbReference type="PANTHER" id="PTHR30213:SF1">
    <property type="entry name" value="INNER MEMBRANE PROTEIN YHJD"/>
    <property type="match status" value="1"/>
</dbReference>
<dbReference type="GO" id="GO:0005886">
    <property type="term" value="C:plasma membrane"/>
    <property type="evidence" value="ECO:0007669"/>
    <property type="project" value="UniProtKB-SubCell"/>
</dbReference>
<feature type="transmembrane region" description="Helical" evidence="6">
    <location>
        <begin position="187"/>
        <end position="209"/>
    </location>
</feature>
<dbReference type="NCBIfam" id="TIGR00765">
    <property type="entry name" value="yihY_not_rbn"/>
    <property type="match status" value="1"/>
</dbReference>
<keyword evidence="2" id="KW-1003">Cell membrane</keyword>
<evidence type="ECO:0000313" key="7">
    <source>
        <dbReference type="EMBL" id="RYU93138.1"/>
    </source>
</evidence>
<comment type="subcellular location">
    <subcellularLocation>
        <location evidence="1">Cell membrane</location>
        <topology evidence="1">Multi-pass membrane protein</topology>
    </subcellularLocation>
</comment>
<evidence type="ECO:0000256" key="5">
    <source>
        <dbReference type="ARBA" id="ARBA00023136"/>
    </source>
</evidence>
<dbReference type="OrthoDB" id="9797028at2"/>
<accession>A0A4Q5LU13</accession>
<evidence type="ECO:0000256" key="4">
    <source>
        <dbReference type="ARBA" id="ARBA00022989"/>
    </source>
</evidence>
<dbReference type="PANTHER" id="PTHR30213">
    <property type="entry name" value="INNER MEMBRANE PROTEIN YHJD"/>
    <property type="match status" value="1"/>
</dbReference>
<feature type="transmembrane region" description="Helical" evidence="6">
    <location>
        <begin position="221"/>
        <end position="244"/>
    </location>
</feature>
<feature type="transmembrane region" description="Helical" evidence="6">
    <location>
        <begin position="96"/>
        <end position="115"/>
    </location>
</feature>
<sequence length="326" mass="36208">MSNSKSSPKNLWLITKKSFEAWNAADPFRQSAIIAYYAIFSIPSLLVIIIALAGLAFGREAVQGEISNQIGSAMGTDTAKQIEEIIAKAGEQKKSIIATIIGIISLVFGAMGVFLQLQTSLNQIWEVKVKPELKGKEKWLKLLKDRLFSFGLIVSIGFLLLISLILTTALAAFSIWIKAHLPDFMLFLFQFINFLVSFAVISVLFALMYKILPDARIKWRDVWIGAMVTTLLFILGKFGLGVYFGKAEPGSTYGAAGSIILVMLWVSYSCMIVFFGAEFTKQFATHFGRGIEPSKDAILVELSEEEELLVNKAVKQREKSRKIEKA</sequence>
<protein>
    <submittedName>
        <fullName evidence="7">YihY/virulence factor BrkB family protein</fullName>
    </submittedName>
</protein>
<dbReference type="Pfam" id="PF03631">
    <property type="entry name" value="Virul_fac_BrkB"/>
    <property type="match status" value="1"/>
</dbReference>
<dbReference type="RefSeq" id="WP_130023727.1">
    <property type="nucleotide sequence ID" value="NZ_SEWF01000055.1"/>
</dbReference>
<reference evidence="7 8" key="1">
    <citation type="submission" date="2019-02" db="EMBL/GenBank/DDBJ databases">
        <title>Bacterial novel species Emticicia sp. 17J42-9 isolated from soil.</title>
        <authorList>
            <person name="Jung H.-Y."/>
        </authorList>
    </citation>
    <scope>NUCLEOTIDE SEQUENCE [LARGE SCALE GENOMIC DNA]</scope>
    <source>
        <strain evidence="7 8">17J42-9</strain>
    </source>
</reference>